<evidence type="ECO:0000256" key="3">
    <source>
        <dbReference type="PROSITE-ProRule" id="PRU00339"/>
    </source>
</evidence>
<dbReference type="PROSITE" id="PS50005">
    <property type="entry name" value="TPR"/>
    <property type="match status" value="3"/>
</dbReference>
<sequence length="908" mass="99978">MSKKKKRPAKAGKSPVASTKPVKNAKPVILPPQLQHHFNQALAHHKAGQLQEAANGYAQVLHHEPKHADSMHLLGLVFQAAGNLEQAREHIAGAIKLNPGVDAYHFNYGVVQQTAEQLVDAITAYRNVLRINPRHSQSWENLGVALQDTGDSPGAIKAFERALALSPHSVIALKNLGTLHFRYGNTRQSLDYFNRALEIDPANADLRLKQSGSLLRLGQLEEGWNAYNARFNAEDYRRFNPVFSMGVRHAEKSDLSNCVVAVHSEQGLGDEIMFASCIPDLIEMNARFILHCDPRLKSLYQRSFEGVEVVDSREGLAARVDCHLPIGELPRFYRDDDAAFPGTAYLFAEAERRASWRERLNQQSGRLKIGFSWRGGVEGRSAEARHIDFTHWRTLVSGCDATFVNLQYNTSDVERQQLNELGTNVVHYEDLDAFHDIENLAALVSELDLIISADNATVHLAGALGVPTWVLLPMGPERRWTDGRDRSLWYSSVRMLRQPGDSWSTVFAQMTTDLQRVQVGHPSPSVDREAVPDTPAKREESAGRRLLLINDTSDWYHWGCSGTSLALHHGFRERGYQVEGLPISQTANLIGLPPLAEVDQEQAFLRFRDTHPDICARIAAADVIVINGEGSLHGASATSLGLLYLAKIAKGRFGKPVHVVNHSVYPPAPEHSAALSSLYASVYGELDTIAIREPQSLAALQVLGCSGEQSFDCLPLFIDSVRHELAPAGDADGAAKACRRIVIAGSVVWQQSLGEGFFTEVTNWIQQGRTVELLLGASAYQAGDDVLFARMLVNRCPGVRVKIAQSELEWLAAINDADALVSGRFHHTIAAACLKTPVIVFASNTPKVLGLVEALSLHNALVPSDADARTTLSAALLKLEADPSLFVIDDDTHWRVLSLAQKNFDIFR</sequence>
<reference evidence="6 7" key="1">
    <citation type="submission" date="2020-04" db="EMBL/GenBank/DDBJ databases">
        <authorList>
            <person name="Yoon J."/>
        </authorList>
    </citation>
    <scope>NUCLEOTIDE SEQUENCE [LARGE SCALE GENOMIC DNA]</scope>
    <source>
        <strain evidence="6 7">KMU-166</strain>
    </source>
</reference>
<evidence type="ECO:0000256" key="1">
    <source>
        <dbReference type="ARBA" id="ARBA00022737"/>
    </source>
</evidence>
<dbReference type="SMART" id="SM00028">
    <property type="entry name" value="TPR"/>
    <property type="match status" value="5"/>
</dbReference>
<dbReference type="Gene3D" id="1.25.40.10">
    <property type="entry name" value="Tetratricopeptide repeat domain"/>
    <property type="match status" value="1"/>
</dbReference>
<feature type="compositionally biased region" description="Basic residues" evidence="4">
    <location>
        <begin position="1"/>
        <end position="10"/>
    </location>
</feature>
<dbReference type="SUPFAM" id="SSF53756">
    <property type="entry name" value="UDP-Glycosyltransferase/glycogen phosphorylase"/>
    <property type="match status" value="1"/>
</dbReference>
<dbReference type="Pfam" id="PF14559">
    <property type="entry name" value="TPR_19"/>
    <property type="match status" value="1"/>
</dbReference>
<evidence type="ECO:0000313" key="7">
    <source>
        <dbReference type="Proteomes" id="UP000765845"/>
    </source>
</evidence>
<gene>
    <name evidence="6" type="ORF">HCU74_04930</name>
</gene>
<keyword evidence="2 3" id="KW-0802">TPR repeat</keyword>
<feature type="region of interest" description="Disordered" evidence="4">
    <location>
        <begin position="1"/>
        <end position="24"/>
    </location>
</feature>
<keyword evidence="7" id="KW-1185">Reference proteome</keyword>
<comment type="caution">
    <text evidence="6">The sequence shown here is derived from an EMBL/GenBank/DDBJ whole genome shotgun (WGS) entry which is preliminary data.</text>
</comment>
<dbReference type="InterPro" id="IPR051685">
    <property type="entry name" value="Ycf3/AcsC/BcsC/TPR_MFPF"/>
</dbReference>
<evidence type="ECO:0000259" key="5">
    <source>
        <dbReference type="Pfam" id="PF04230"/>
    </source>
</evidence>
<feature type="repeat" description="TPR" evidence="3">
    <location>
        <begin position="68"/>
        <end position="101"/>
    </location>
</feature>
<evidence type="ECO:0000256" key="2">
    <source>
        <dbReference type="ARBA" id="ARBA00022803"/>
    </source>
</evidence>
<feature type="compositionally biased region" description="Basic and acidic residues" evidence="4">
    <location>
        <begin position="526"/>
        <end position="539"/>
    </location>
</feature>
<evidence type="ECO:0000313" key="6">
    <source>
        <dbReference type="EMBL" id="NKI16763.1"/>
    </source>
</evidence>
<accession>A0ABX1GDV9</accession>
<feature type="domain" description="Polysaccharide pyruvyl transferase" evidence="5">
    <location>
        <begin position="611"/>
        <end position="843"/>
    </location>
</feature>
<feature type="repeat" description="TPR" evidence="3">
    <location>
        <begin position="170"/>
        <end position="203"/>
    </location>
</feature>
<dbReference type="PANTHER" id="PTHR44943">
    <property type="entry name" value="CELLULOSE SYNTHASE OPERON PROTEIN C"/>
    <property type="match status" value="1"/>
</dbReference>
<dbReference type="Gene3D" id="3.40.50.2000">
    <property type="entry name" value="Glycogen Phosphorylase B"/>
    <property type="match status" value="1"/>
</dbReference>
<dbReference type="EMBL" id="JAAWWK010000002">
    <property type="protein sequence ID" value="NKI16763.1"/>
    <property type="molecule type" value="Genomic_DNA"/>
</dbReference>
<feature type="region of interest" description="Disordered" evidence="4">
    <location>
        <begin position="519"/>
        <end position="539"/>
    </location>
</feature>
<dbReference type="InterPro" id="IPR011990">
    <property type="entry name" value="TPR-like_helical_dom_sf"/>
</dbReference>
<dbReference type="RefSeq" id="WP_168449314.1">
    <property type="nucleotide sequence ID" value="NZ_JAAWWK010000002.1"/>
</dbReference>
<protein>
    <submittedName>
        <fullName evidence="6">Tetratricopeptide repeat protein</fullName>
    </submittedName>
</protein>
<name>A0ABX1GDV9_9GAMM</name>
<keyword evidence="1" id="KW-0677">Repeat</keyword>
<organism evidence="6 7">
    <name type="scientific">Spongiibacter thalassae</name>
    <dbReference type="NCBI Taxonomy" id="2721624"/>
    <lineage>
        <taxon>Bacteria</taxon>
        <taxon>Pseudomonadati</taxon>
        <taxon>Pseudomonadota</taxon>
        <taxon>Gammaproteobacteria</taxon>
        <taxon>Cellvibrionales</taxon>
        <taxon>Spongiibacteraceae</taxon>
        <taxon>Spongiibacter</taxon>
    </lineage>
</organism>
<dbReference type="Proteomes" id="UP000765845">
    <property type="component" value="Unassembled WGS sequence"/>
</dbReference>
<dbReference type="Pfam" id="PF13424">
    <property type="entry name" value="TPR_12"/>
    <property type="match status" value="1"/>
</dbReference>
<dbReference type="InterPro" id="IPR019734">
    <property type="entry name" value="TPR_rpt"/>
</dbReference>
<feature type="repeat" description="TPR" evidence="3">
    <location>
        <begin position="136"/>
        <end position="169"/>
    </location>
</feature>
<dbReference type="PANTHER" id="PTHR44943:SF8">
    <property type="entry name" value="TPR REPEAT-CONTAINING PROTEIN MJ0263"/>
    <property type="match status" value="1"/>
</dbReference>
<dbReference type="InterPro" id="IPR007345">
    <property type="entry name" value="Polysacch_pyruvyl_Trfase"/>
</dbReference>
<dbReference type="Pfam" id="PF04230">
    <property type="entry name" value="PS_pyruv_trans"/>
    <property type="match status" value="1"/>
</dbReference>
<dbReference type="SUPFAM" id="SSF48452">
    <property type="entry name" value="TPR-like"/>
    <property type="match status" value="1"/>
</dbReference>
<dbReference type="PROSITE" id="PS50293">
    <property type="entry name" value="TPR_REGION"/>
    <property type="match status" value="1"/>
</dbReference>
<proteinExistence type="predicted"/>
<evidence type="ECO:0000256" key="4">
    <source>
        <dbReference type="SAM" id="MobiDB-lite"/>
    </source>
</evidence>